<dbReference type="InterPro" id="IPR044816">
    <property type="entry name" value="BURP"/>
</dbReference>
<dbReference type="PROSITE" id="PS51277">
    <property type="entry name" value="BURP"/>
    <property type="match status" value="1"/>
</dbReference>
<feature type="non-terminal residue" evidence="2">
    <location>
        <position position="1"/>
    </location>
</feature>
<organism evidence="2">
    <name type="scientific">Anthurium amnicola</name>
    <dbReference type="NCBI Taxonomy" id="1678845"/>
    <lineage>
        <taxon>Eukaryota</taxon>
        <taxon>Viridiplantae</taxon>
        <taxon>Streptophyta</taxon>
        <taxon>Embryophyta</taxon>
        <taxon>Tracheophyta</taxon>
        <taxon>Spermatophyta</taxon>
        <taxon>Magnoliopsida</taxon>
        <taxon>Liliopsida</taxon>
        <taxon>Araceae</taxon>
        <taxon>Pothoideae</taxon>
        <taxon>Potheae</taxon>
        <taxon>Anthurium</taxon>
    </lineage>
</organism>
<name>A0A1D1ZCE8_9ARAE</name>
<dbReference type="SMART" id="SM01045">
    <property type="entry name" value="BURP"/>
    <property type="match status" value="1"/>
</dbReference>
<evidence type="ECO:0000313" key="2">
    <source>
        <dbReference type="EMBL" id="JAT64566.1"/>
    </source>
</evidence>
<reference evidence="2" key="1">
    <citation type="submission" date="2015-07" db="EMBL/GenBank/DDBJ databases">
        <title>Transcriptome Assembly of Anthurium amnicola.</title>
        <authorList>
            <person name="Suzuki J."/>
        </authorList>
    </citation>
    <scope>NUCLEOTIDE SEQUENCE</scope>
</reference>
<dbReference type="AlphaFoldDB" id="A0A1D1ZCE8"/>
<dbReference type="PANTHER" id="PTHR31236:SF2">
    <property type="entry name" value="BURP DOMAIN PROTEIN RD22"/>
    <property type="match status" value="1"/>
</dbReference>
<evidence type="ECO:0000259" key="1">
    <source>
        <dbReference type="PROSITE" id="PS51277"/>
    </source>
</evidence>
<feature type="domain" description="BURP" evidence="1">
    <location>
        <begin position="119"/>
        <end position="333"/>
    </location>
</feature>
<accession>A0A1D1ZCE8</accession>
<dbReference type="EMBL" id="GDJX01003370">
    <property type="protein sequence ID" value="JAT64566.1"/>
    <property type="molecule type" value="Transcribed_RNA"/>
</dbReference>
<protein>
    <submittedName>
        <fullName evidence="2">Dehydration-responsive protein RD22</fullName>
    </submittedName>
</protein>
<gene>
    <name evidence="2" type="primary">RD22_1</name>
    <name evidence="2" type="ORF">g.84236</name>
</gene>
<dbReference type="PANTHER" id="PTHR31236">
    <property type="entry name" value="BURP DOMAIN PROTEIN USPL1-LIKE"/>
    <property type="match status" value="1"/>
</dbReference>
<sequence length="343" mass="37549">VIRSPSSSHTEPWSSQSPTRYLSFVYAHPSPQMNSSFAVVFLALMVAVAHAASNPHEYWKTMLPNTPLPGAIRDLFRPEVGVTVEPLANGDYKVIGGPANYGYHYIVSEKHGLPDHAIFFLEKDLLPGSKLRLDFTRRAPTVAFLPRGEAEAIPFATQKIPTILNHFSVQPSSAIAKAMKETLGWCEMKDPAAESRYCATSLESMVDYATSALGTRSITAVSSEFAKLGAAKQEYLVLGSSAIQKLHGSSCVACHQQPYPFAVFYCHVTRATKAYVVPLVGMDEARVDAVAVCHTHTSAWNPSHLAFRVLKVRPGTLPICHFLPQDGLVWAPREEALPALFDN</sequence>
<dbReference type="Pfam" id="PF03181">
    <property type="entry name" value="BURP"/>
    <property type="match status" value="1"/>
</dbReference>
<dbReference type="InterPro" id="IPR004873">
    <property type="entry name" value="BURP_dom"/>
</dbReference>
<proteinExistence type="predicted"/>